<feature type="domain" description="YjeF C-terminal" evidence="20">
    <location>
        <begin position="228"/>
        <end position="509"/>
    </location>
</feature>
<dbReference type="KEGG" id="dsa:Desal_1994"/>
<feature type="binding site" evidence="18">
    <location>
        <position position="128"/>
    </location>
    <ligand>
        <name>K(+)</name>
        <dbReference type="ChEBI" id="CHEBI:29103"/>
    </ligand>
</feature>
<dbReference type="STRING" id="526222.Desal_1994"/>
<dbReference type="EC" id="4.2.1.136" evidence="19"/>
<evidence type="ECO:0000256" key="11">
    <source>
        <dbReference type="ARBA" id="ARBA00023235"/>
    </source>
</evidence>
<name>C6BV79_MARSD</name>
<dbReference type="SUPFAM" id="SSF64153">
    <property type="entry name" value="YjeF N-terminal domain-like"/>
    <property type="match status" value="1"/>
</dbReference>
<evidence type="ECO:0000256" key="2">
    <source>
        <dbReference type="ARBA" id="ARBA00000909"/>
    </source>
</evidence>
<evidence type="ECO:0000256" key="10">
    <source>
        <dbReference type="ARBA" id="ARBA00023027"/>
    </source>
</evidence>
<keyword evidence="11 18" id="KW-0413">Isomerase</keyword>
<feature type="binding site" evidence="17">
    <location>
        <position position="450"/>
    </location>
    <ligand>
        <name>(6S)-NADPHX</name>
        <dbReference type="ChEBI" id="CHEBI:64076"/>
    </ligand>
</feature>
<organism evidence="22 23">
    <name type="scientific">Maridesulfovibrio salexigens (strain ATCC 14822 / DSM 2638 / NCIMB 8403 / VKM B-1763)</name>
    <name type="common">Desulfovibrio salexigens</name>
    <dbReference type="NCBI Taxonomy" id="526222"/>
    <lineage>
        <taxon>Bacteria</taxon>
        <taxon>Pseudomonadati</taxon>
        <taxon>Thermodesulfobacteriota</taxon>
        <taxon>Desulfovibrionia</taxon>
        <taxon>Desulfovibrionales</taxon>
        <taxon>Desulfovibrionaceae</taxon>
        <taxon>Maridesulfovibrio</taxon>
    </lineage>
</organism>
<feature type="domain" description="YjeF N-terminal" evidence="21">
    <location>
        <begin position="11"/>
        <end position="219"/>
    </location>
</feature>
<feature type="binding site" evidence="17">
    <location>
        <position position="449"/>
    </location>
    <ligand>
        <name>AMP</name>
        <dbReference type="ChEBI" id="CHEBI:456215"/>
    </ligand>
</feature>
<evidence type="ECO:0000256" key="8">
    <source>
        <dbReference type="ARBA" id="ARBA00022857"/>
    </source>
</evidence>
<dbReference type="Gene3D" id="3.40.50.10260">
    <property type="entry name" value="YjeF N-terminal domain"/>
    <property type="match status" value="1"/>
</dbReference>
<dbReference type="eggNOG" id="COG0063">
    <property type="taxonomic scope" value="Bacteria"/>
</dbReference>
<comment type="catalytic activity">
    <reaction evidence="1 18 19">
        <text>(6R)-NADHX = (6S)-NADHX</text>
        <dbReference type="Rhea" id="RHEA:32215"/>
        <dbReference type="ChEBI" id="CHEBI:64074"/>
        <dbReference type="ChEBI" id="CHEBI:64075"/>
        <dbReference type="EC" id="5.1.99.6"/>
    </reaction>
</comment>
<dbReference type="PANTHER" id="PTHR12592:SF0">
    <property type="entry name" value="ATP-DEPENDENT (S)-NAD(P)H-HYDRATE DEHYDRATASE"/>
    <property type="match status" value="1"/>
</dbReference>
<dbReference type="InterPro" id="IPR004443">
    <property type="entry name" value="YjeF_N_dom"/>
</dbReference>
<sequence>MFSPLPTPSEMSNWDKVTINEIGIRGEILMENAGREAVFALLKGYGNVSGKKILIIAGSGNNGGDGFVMGRMLADLGAEVLILHTAPKSKYKGDAAYMLKVATRLGVNMKFFRATEKIILPEADIIIDALLGTGFSGELRPFAYAIVEAINEAKNSFIFSVDIPSGLNGLTGLPQPVAVQAQMTVTFEEAKIGLALPQADAYTGTLVVTHIGIPNEVKYKHPATHLLIRENALEFIPAPSPSMHKGSSGHILLVGASKGLTGALHLAGISALRAGAGLVTMACPDGLAAEVKAGKPELMTKGLGSGDQWNDQMIAELLPELEKYDALVIGPGLGRDKGALDLVEAVVKNGHPPAVFDADALYAFAKCPELLQQIAENSILTPHPGEMARMVNSTIPEVEAKRINTAREFATESKTIVVLKGAGTIIGCPDGQIVVSPLSAPNLAAAGSGDILAGMGGALLAKGIPAMQSACIAVYWHGLAGQYLAENFPYRGNIATEIADVLPQVLKEELC</sequence>
<dbReference type="Pfam" id="PF03853">
    <property type="entry name" value="YjeF_N"/>
    <property type="match status" value="1"/>
</dbReference>
<evidence type="ECO:0000256" key="12">
    <source>
        <dbReference type="ARBA" id="ARBA00023239"/>
    </source>
</evidence>
<keyword evidence="23" id="KW-1185">Reference proteome</keyword>
<keyword evidence="22" id="KW-0418">Kinase</keyword>
<dbReference type="HOGENOM" id="CLU_024853_4_1_7"/>
<dbReference type="HAMAP" id="MF_01966">
    <property type="entry name" value="NADHX_epimerase"/>
    <property type="match status" value="1"/>
</dbReference>
<evidence type="ECO:0000256" key="1">
    <source>
        <dbReference type="ARBA" id="ARBA00000013"/>
    </source>
</evidence>
<dbReference type="InterPro" id="IPR029056">
    <property type="entry name" value="Ribokinase-like"/>
</dbReference>
<feature type="binding site" evidence="17">
    <location>
        <position position="383"/>
    </location>
    <ligand>
        <name>(6S)-NADPHX</name>
        <dbReference type="ChEBI" id="CHEBI:64076"/>
    </ligand>
</feature>
<dbReference type="Pfam" id="PF01256">
    <property type="entry name" value="Carb_kinase"/>
    <property type="match status" value="1"/>
</dbReference>
<comment type="function">
    <text evidence="17">Catalyzes the dehydration of the S-form of NAD(P)HX at the expense of ADP, which is converted to AMP. Together with NAD(P)HX epimerase, which catalyzes the epimerization of the S- and R-forms, the enzyme allows the repair of both epimers of NAD(P)HX, a damaged form of NAD(P)H that is a result of enzymatic or heat-dependent hydration.</text>
</comment>
<comment type="cofactor">
    <cofactor evidence="17">
        <name>Mg(2+)</name>
        <dbReference type="ChEBI" id="CHEBI:18420"/>
    </cofactor>
</comment>
<comment type="function">
    <text evidence="18">Catalyzes the epimerization of the S- and R-forms of NAD(P)HX, a damaged form of NAD(P)H that is a result of enzymatic or heat-dependent hydration. This is a prerequisite for the S-specific NAD(P)H-hydrate dehydratase to allow the repair of both epimers of NAD(P)HX.</text>
</comment>
<dbReference type="PANTHER" id="PTHR12592">
    <property type="entry name" value="ATP-DEPENDENT (S)-NAD(P)H-HYDRATE DEHYDRATASE FAMILY MEMBER"/>
    <property type="match status" value="1"/>
</dbReference>
<keyword evidence="7 17" id="KW-0067">ATP-binding</keyword>
<dbReference type="PROSITE" id="PS51383">
    <property type="entry name" value="YJEF_C_3"/>
    <property type="match status" value="1"/>
</dbReference>
<evidence type="ECO:0000256" key="18">
    <source>
        <dbReference type="HAMAP-Rule" id="MF_01966"/>
    </source>
</evidence>
<dbReference type="GO" id="GO:0052856">
    <property type="term" value="F:NAD(P)HX epimerase activity"/>
    <property type="evidence" value="ECO:0007669"/>
    <property type="project" value="UniProtKB-UniRule"/>
</dbReference>
<keyword evidence="6 17" id="KW-0547">Nucleotide-binding</keyword>
<dbReference type="GO" id="GO:0046496">
    <property type="term" value="P:nicotinamide nucleotide metabolic process"/>
    <property type="evidence" value="ECO:0007669"/>
    <property type="project" value="UniProtKB-UniRule"/>
</dbReference>
<dbReference type="NCBIfam" id="TIGR00197">
    <property type="entry name" value="yjeF_nterm"/>
    <property type="match status" value="1"/>
</dbReference>
<evidence type="ECO:0000256" key="14">
    <source>
        <dbReference type="ARBA" id="ARBA00025153"/>
    </source>
</evidence>
<evidence type="ECO:0000256" key="16">
    <source>
        <dbReference type="ARBA" id="ARBA00049209"/>
    </source>
</evidence>
<dbReference type="SUPFAM" id="SSF53613">
    <property type="entry name" value="Ribokinase-like"/>
    <property type="match status" value="1"/>
</dbReference>
<dbReference type="GO" id="GO:0005524">
    <property type="term" value="F:ATP binding"/>
    <property type="evidence" value="ECO:0007669"/>
    <property type="project" value="UniProtKB-UniRule"/>
</dbReference>
<dbReference type="eggNOG" id="COG0062">
    <property type="taxonomic scope" value="Bacteria"/>
</dbReference>
<keyword evidence="12 17" id="KW-0456">Lyase</keyword>
<dbReference type="InterPro" id="IPR030677">
    <property type="entry name" value="Nnr"/>
</dbReference>
<dbReference type="Gene3D" id="3.40.1190.20">
    <property type="match status" value="1"/>
</dbReference>
<dbReference type="OrthoDB" id="9806925at2"/>
<feature type="binding site" evidence="17">
    <location>
        <position position="332"/>
    </location>
    <ligand>
        <name>(6S)-NADPHX</name>
        <dbReference type="ChEBI" id="CHEBI:64076"/>
    </ligand>
</feature>
<comment type="similarity">
    <text evidence="4 19">In the C-terminal section; belongs to the NnrD/CARKD family.</text>
</comment>
<accession>C6BV79</accession>
<comment type="similarity">
    <text evidence="17">Belongs to the NnrD/CARKD family.</text>
</comment>
<dbReference type="PROSITE" id="PS51385">
    <property type="entry name" value="YJEF_N"/>
    <property type="match status" value="1"/>
</dbReference>
<keyword evidence="9 18" id="KW-0630">Potassium</keyword>
<dbReference type="EMBL" id="CP001649">
    <property type="protein sequence ID" value="ACS80054.1"/>
    <property type="molecule type" value="Genomic_DNA"/>
</dbReference>
<keyword evidence="22" id="KW-0808">Transferase</keyword>
<feature type="binding site" evidence="17">
    <location>
        <begin position="420"/>
        <end position="424"/>
    </location>
    <ligand>
        <name>AMP</name>
        <dbReference type="ChEBI" id="CHEBI:456215"/>
    </ligand>
</feature>
<evidence type="ECO:0000256" key="7">
    <source>
        <dbReference type="ARBA" id="ARBA00022840"/>
    </source>
</evidence>
<proteinExistence type="inferred from homology"/>
<evidence type="ECO:0000256" key="13">
    <source>
        <dbReference type="ARBA" id="ARBA00023268"/>
    </source>
</evidence>
<feature type="binding site" evidence="18">
    <location>
        <position position="62"/>
    </location>
    <ligand>
        <name>K(+)</name>
        <dbReference type="ChEBI" id="CHEBI:29103"/>
    </ligand>
</feature>
<feature type="binding site" evidence="18">
    <location>
        <begin position="61"/>
        <end position="65"/>
    </location>
    <ligand>
        <name>(6S)-NADPHX</name>
        <dbReference type="ChEBI" id="CHEBI:64076"/>
    </ligand>
</feature>
<dbReference type="GO" id="GO:0052855">
    <property type="term" value="F:ADP-dependent NAD(P)H-hydrate dehydratase activity"/>
    <property type="evidence" value="ECO:0007669"/>
    <property type="project" value="UniProtKB-UniRule"/>
</dbReference>
<evidence type="ECO:0000313" key="22">
    <source>
        <dbReference type="EMBL" id="ACS80054.1"/>
    </source>
</evidence>
<dbReference type="GO" id="GO:0046872">
    <property type="term" value="F:metal ion binding"/>
    <property type="evidence" value="ECO:0007669"/>
    <property type="project" value="UniProtKB-UniRule"/>
</dbReference>
<evidence type="ECO:0000256" key="5">
    <source>
        <dbReference type="ARBA" id="ARBA00022723"/>
    </source>
</evidence>
<dbReference type="EC" id="5.1.99.6" evidence="19"/>
<evidence type="ECO:0000259" key="20">
    <source>
        <dbReference type="PROSITE" id="PS51383"/>
    </source>
</evidence>
<comment type="similarity">
    <text evidence="3 19">In the N-terminal section; belongs to the NnrE/AIBP family.</text>
</comment>
<feature type="binding site" evidence="18">
    <location>
        <begin position="132"/>
        <end position="138"/>
    </location>
    <ligand>
        <name>(6S)-NADPHX</name>
        <dbReference type="ChEBI" id="CHEBI:64076"/>
    </ligand>
</feature>
<keyword evidence="13" id="KW-0511">Multifunctional enzyme</keyword>
<comment type="similarity">
    <text evidence="18">Belongs to the NnrE/AIBP family.</text>
</comment>
<dbReference type="HAMAP" id="MF_01965">
    <property type="entry name" value="NADHX_dehydratase"/>
    <property type="match status" value="1"/>
</dbReference>
<evidence type="ECO:0000256" key="6">
    <source>
        <dbReference type="ARBA" id="ARBA00022741"/>
    </source>
</evidence>
<gene>
    <name evidence="17" type="primary">nnrD</name>
    <name evidence="18" type="synonym">nnrE</name>
    <name evidence="22" type="ordered locus">Desal_1994</name>
</gene>
<evidence type="ECO:0000313" key="23">
    <source>
        <dbReference type="Proteomes" id="UP000002601"/>
    </source>
</evidence>
<dbReference type="AlphaFoldDB" id="C6BV79"/>
<dbReference type="GO" id="GO:0016301">
    <property type="term" value="F:kinase activity"/>
    <property type="evidence" value="ECO:0007669"/>
    <property type="project" value="UniProtKB-KW"/>
</dbReference>
<keyword evidence="8 17" id="KW-0521">NADP</keyword>
<evidence type="ECO:0000256" key="4">
    <source>
        <dbReference type="ARBA" id="ARBA00009524"/>
    </source>
</evidence>
<comment type="catalytic activity">
    <reaction evidence="16 17 19">
        <text>(6S)-NADPHX + ADP = AMP + phosphate + NADPH + H(+)</text>
        <dbReference type="Rhea" id="RHEA:32235"/>
        <dbReference type="ChEBI" id="CHEBI:15378"/>
        <dbReference type="ChEBI" id="CHEBI:43474"/>
        <dbReference type="ChEBI" id="CHEBI:57783"/>
        <dbReference type="ChEBI" id="CHEBI:64076"/>
        <dbReference type="ChEBI" id="CHEBI:456215"/>
        <dbReference type="ChEBI" id="CHEBI:456216"/>
        <dbReference type="EC" id="4.2.1.136"/>
    </reaction>
</comment>
<keyword evidence="5 18" id="KW-0479">Metal-binding</keyword>
<dbReference type="GO" id="GO:0110051">
    <property type="term" value="P:metabolite repair"/>
    <property type="evidence" value="ECO:0007669"/>
    <property type="project" value="TreeGrafter"/>
</dbReference>
<dbReference type="InterPro" id="IPR036652">
    <property type="entry name" value="YjeF_N_dom_sf"/>
</dbReference>
<comment type="catalytic activity">
    <reaction evidence="2 18 19">
        <text>(6R)-NADPHX = (6S)-NADPHX</text>
        <dbReference type="Rhea" id="RHEA:32227"/>
        <dbReference type="ChEBI" id="CHEBI:64076"/>
        <dbReference type="ChEBI" id="CHEBI:64077"/>
        <dbReference type="EC" id="5.1.99.6"/>
    </reaction>
</comment>
<dbReference type="RefSeq" id="WP_015851870.1">
    <property type="nucleotide sequence ID" value="NC_012881.1"/>
</dbReference>
<dbReference type="Proteomes" id="UP000002601">
    <property type="component" value="Chromosome"/>
</dbReference>
<comment type="caution">
    <text evidence="18">Lacks conserved residue(s) required for the propagation of feature annotation.</text>
</comment>
<evidence type="ECO:0000259" key="21">
    <source>
        <dbReference type="PROSITE" id="PS51385"/>
    </source>
</evidence>
<dbReference type="InterPro" id="IPR000631">
    <property type="entry name" value="CARKD"/>
</dbReference>
<protein>
    <recommendedName>
        <fullName evidence="19">Bifunctional NAD(P)H-hydrate repair enzyme</fullName>
    </recommendedName>
    <alternativeName>
        <fullName evidence="19">Nicotinamide nucleotide repair protein</fullName>
    </alternativeName>
    <domain>
        <recommendedName>
            <fullName evidence="19">ADP-dependent (S)-NAD(P)H-hydrate dehydratase</fullName>
            <ecNumber evidence="19">4.2.1.136</ecNumber>
        </recommendedName>
        <alternativeName>
            <fullName evidence="19">ADP-dependent NAD(P)HX dehydratase</fullName>
        </alternativeName>
    </domain>
    <domain>
        <recommendedName>
            <fullName evidence="19">NAD(P)H-hydrate epimerase</fullName>
            <ecNumber evidence="19">5.1.99.6</ecNumber>
        </recommendedName>
    </domain>
</protein>
<evidence type="ECO:0000256" key="17">
    <source>
        <dbReference type="HAMAP-Rule" id="MF_01965"/>
    </source>
</evidence>
<dbReference type="PIRSF" id="PIRSF017184">
    <property type="entry name" value="Nnr"/>
    <property type="match status" value="1"/>
</dbReference>
<reference evidence="22 23" key="1">
    <citation type="submission" date="2009-06" db="EMBL/GenBank/DDBJ databases">
        <title>Complete sequence of Desulfovibrio salexigens DSM 2638.</title>
        <authorList>
            <consortium name="US DOE Joint Genome Institute"/>
            <person name="Lucas S."/>
            <person name="Copeland A."/>
            <person name="Lapidus A."/>
            <person name="Glavina del Rio T."/>
            <person name="Tice H."/>
            <person name="Bruce D."/>
            <person name="Goodwin L."/>
            <person name="Pitluck S."/>
            <person name="Munk A.C."/>
            <person name="Brettin T."/>
            <person name="Detter J.C."/>
            <person name="Han C."/>
            <person name="Tapia R."/>
            <person name="Larimer F."/>
            <person name="Land M."/>
            <person name="Hauser L."/>
            <person name="Kyrpides N."/>
            <person name="Anderson I."/>
            <person name="Wall J.D."/>
            <person name="Arkin A.P."/>
            <person name="Dehal P."/>
            <person name="Chivian D."/>
            <person name="Giles B."/>
            <person name="Hazen T.C."/>
        </authorList>
    </citation>
    <scope>NUCLEOTIDE SEQUENCE [LARGE SCALE GENOMIC DNA]</scope>
    <source>
        <strain evidence="23">ATCC 14822 / DSM 2638 / NCIMB 8403 / VKM B-1763</strain>
    </source>
</reference>
<dbReference type="NCBIfam" id="TIGR00196">
    <property type="entry name" value="yjeF_cterm"/>
    <property type="match status" value="1"/>
</dbReference>
<feature type="binding site" evidence="18">
    <location>
        <position position="162"/>
    </location>
    <ligand>
        <name>(6S)-NADPHX</name>
        <dbReference type="ChEBI" id="CHEBI:64076"/>
    </ligand>
</feature>
<comment type="catalytic activity">
    <reaction evidence="15 17 19">
        <text>(6S)-NADHX + ADP = AMP + phosphate + NADH + H(+)</text>
        <dbReference type="Rhea" id="RHEA:32223"/>
        <dbReference type="ChEBI" id="CHEBI:15378"/>
        <dbReference type="ChEBI" id="CHEBI:43474"/>
        <dbReference type="ChEBI" id="CHEBI:57945"/>
        <dbReference type="ChEBI" id="CHEBI:64074"/>
        <dbReference type="ChEBI" id="CHEBI:456215"/>
        <dbReference type="ChEBI" id="CHEBI:456216"/>
        <dbReference type="EC" id="4.2.1.136"/>
    </reaction>
</comment>
<dbReference type="CDD" id="cd01171">
    <property type="entry name" value="YXKO-related"/>
    <property type="match status" value="1"/>
</dbReference>
<feature type="binding site" evidence="18">
    <location>
        <position position="165"/>
    </location>
    <ligand>
        <name>K(+)</name>
        <dbReference type="ChEBI" id="CHEBI:29103"/>
    </ligand>
</feature>
<comment type="function">
    <text evidence="14 19">Bifunctional enzyme that catalyzes the epimerization of the S- and R-forms of NAD(P)HX and the dehydration of the S-form of NAD(P)HX at the expense of ADP, which is converted to AMP. This allows the repair of both epimers of NAD(P)HX, a damaged form of NAD(P)H that is a result of enzymatic or heat-dependent hydration.</text>
</comment>
<comment type="subunit">
    <text evidence="17">Homotetramer.</text>
</comment>
<evidence type="ECO:0000256" key="3">
    <source>
        <dbReference type="ARBA" id="ARBA00006001"/>
    </source>
</evidence>
<evidence type="ECO:0000256" key="19">
    <source>
        <dbReference type="PIRNR" id="PIRNR017184"/>
    </source>
</evidence>
<evidence type="ECO:0000256" key="9">
    <source>
        <dbReference type="ARBA" id="ARBA00022958"/>
    </source>
</evidence>
<feature type="binding site" evidence="17">
    <location>
        <position position="263"/>
    </location>
    <ligand>
        <name>(6S)-NADPHX</name>
        <dbReference type="ChEBI" id="CHEBI:64076"/>
    </ligand>
</feature>
<keyword evidence="10 17" id="KW-0520">NAD</keyword>
<comment type="cofactor">
    <cofactor evidence="18 19">
        <name>K(+)</name>
        <dbReference type="ChEBI" id="CHEBI:29103"/>
    </cofactor>
    <text evidence="18 19">Binds 1 potassium ion per subunit.</text>
</comment>
<evidence type="ECO:0000256" key="15">
    <source>
        <dbReference type="ARBA" id="ARBA00048238"/>
    </source>
</evidence>